<dbReference type="PROSITE" id="PS51257">
    <property type="entry name" value="PROKAR_LIPOPROTEIN"/>
    <property type="match status" value="1"/>
</dbReference>
<protein>
    <recommendedName>
        <fullName evidence="4">Glycine zipper 2TM domain-containing protein</fullName>
    </recommendedName>
</protein>
<comment type="caution">
    <text evidence="2">The sequence shown here is derived from an EMBL/GenBank/DDBJ whole genome shotgun (WGS) entry which is preliminary data.</text>
</comment>
<accession>A0A918ST99</accession>
<gene>
    <name evidence="2" type="primary">pcp</name>
    <name evidence="2" type="ORF">GCM10007067_03560</name>
</gene>
<feature type="signal peptide" evidence="1">
    <location>
        <begin position="1"/>
        <end position="22"/>
    </location>
</feature>
<organism evidence="2 3">
    <name type="scientific">Cognatilysobacter bugurensis</name>
    <dbReference type="NCBI Taxonomy" id="543356"/>
    <lineage>
        <taxon>Bacteria</taxon>
        <taxon>Pseudomonadati</taxon>
        <taxon>Pseudomonadota</taxon>
        <taxon>Gammaproteobacteria</taxon>
        <taxon>Lysobacterales</taxon>
        <taxon>Lysobacteraceae</taxon>
        <taxon>Cognatilysobacter</taxon>
    </lineage>
</organism>
<evidence type="ECO:0000313" key="2">
    <source>
        <dbReference type="EMBL" id="GHA70637.1"/>
    </source>
</evidence>
<name>A0A918ST99_9GAMM</name>
<reference evidence="2" key="2">
    <citation type="submission" date="2020-09" db="EMBL/GenBank/DDBJ databases">
        <authorList>
            <person name="Sun Q."/>
            <person name="Kim S."/>
        </authorList>
    </citation>
    <scope>NUCLEOTIDE SEQUENCE</scope>
    <source>
        <strain evidence="2">KCTC 23077</strain>
    </source>
</reference>
<evidence type="ECO:0008006" key="4">
    <source>
        <dbReference type="Google" id="ProtNLM"/>
    </source>
</evidence>
<proteinExistence type="predicted"/>
<keyword evidence="1" id="KW-0732">Signal</keyword>
<evidence type="ECO:0000313" key="3">
    <source>
        <dbReference type="Proteomes" id="UP000646426"/>
    </source>
</evidence>
<dbReference type="EMBL" id="BMYD01000001">
    <property type="protein sequence ID" value="GHA70637.1"/>
    <property type="molecule type" value="Genomic_DNA"/>
</dbReference>
<dbReference type="Proteomes" id="UP000646426">
    <property type="component" value="Unassembled WGS sequence"/>
</dbReference>
<feature type="chain" id="PRO_5037410113" description="Glycine zipper 2TM domain-containing protein" evidence="1">
    <location>
        <begin position="23"/>
        <end position="166"/>
    </location>
</feature>
<dbReference type="RefSeq" id="WP_189452732.1">
    <property type="nucleotide sequence ID" value="NZ_BMYD01000001.1"/>
</dbReference>
<evidence type="ECO:0000256" key="1">
    <source>
        <dbReference type="SAM" id="SignalP"/>
    </source>
</evidence>
<reference evidence="2" key="1">
    <citation type="journal article" date="2014" name="Int. J. Syst. Evol. Microbiol.">
        <title>Complete genome sequence of Corynebacterium casei LMG S-19264T (=DSM 44701T), isolated from a smear-ripened cheese.</title>
        <authorList>
            <consortium name="US DOE Joint Genome Institute (JGI-PGF)"/>
            <person name="Walter F."/>
            <person name="Albersmeier A."/>
            <person name="Kalinowski J."/>
            <person name="Ruckert C."/>
        </authorList>
    </citation>
    <scope>NUCLEOTIDE SEQUENCE</scope>
    <source>
        <strain evidence="2">KCTC 23077</strain>
    </source>
</reference>
<sequence>MKTGIRLAGIAFASTLALSGCATHGGAGVGASGYGASGGGYGASAGGYGASNTSCYDCGTVVRIEQSGGSAVPNAAGAVIGGLVGAAAGREIAEDKSDGRRNTATVAGAAAGALAGNAIQRNVAGATYNVHVRMNDGRVTVVTQNDLGGVREGSYVRVANGRAWLR</sequence>
<keyword evidence="3" id="KW-1185">Reference proteome</keyword>
<dbReference type="AlphaFoldDB" id="A0A918ST99"/>